<dbReference type="Gene3D" id="3.30.590.20">
    <property type="match status" value="1"/>
</dbReference>
<organism evidence="1 2">
    <name type="scientific">Haloarcula amylolytica JCM 13557</name>
    <dbReference type="NCBI Taxonomy" id="1227452"/>
    <lineage>
        <taxon>Archaea</taxon>
        <taxon>Methanobacteriati</taxon>
        <taxon>Methanobacteriota</taxon>
        <taxon>Stenosarchaea group</taxon>
        <taxon>Halobacteria</taxon>
        <taxon>Halobacteriales</taxon>
        <taxon>Haloarculaceae</taxon>
        <taxon>Haloarcula</taxon>
    </lineage>
</organism>
<evidence type="ECO:0000313" key="2">
    <source>
        <dbReference type="Proteomes" id="UP000011623"/>
    </source>
</evidence>
<proteinExistence type="predicted"/>
<dbReference type="PATRIC" id="fig|1227452.3.peg.1090"/>
<accession>M0KSU8</accession>
<name>M0KSU8_9EURY</name>
<sequence>MFEEIYGDGVQSAKNCAGTHIHFQKGSVIDQLNLLTALDPALALLNSSPYYCSEAGDSSSRARAYRTKCGQEFQQFCELWPYAGSLQEWTDRVDQAYNHFKHLASSRGVSAAKVDELFEAENTVLNPVRLRRCQPTVEWRAPDAALPSEVIQLAVDVGELVSQTGEKPLAHGHHGVYSDRIGVPEFPSLRELSQEAIHSGLESTAVVTYLRKMGFDPSEYDPIAPEFSGPPVLGELSARKIRLQQASKLRQDIKAIAV</sequence>
<dbReference type="Proteomes" id="UP000011623">
    <property type="component" value="Unassembled WGS sequence"/>
</dbReference>
<dbReference type="InterPro" id="IPR014746">
    <property type="entry name" value="Gln_synth/guanido_kin_cat_dom"/>
</dbReference>
<dbReference type="GO" id="GO:0016874">
    <property type="term" value="F:ligase activity"/>
    <property type="evidence" value="ECO:0007669"/>
    <property type="project" value="UniProtKB-KW"/>
</dbReference>
<comment type="caution">
    <text evidence="1">The sequence shown here is derived from an EMBL/GenBank/DDBJ whole genome shotgun (WGS) entry which is preliminary data.</text>
</comment>
<dbReference type="SUPFAM" id="SSF55931">
    <property type="entry name" value="Glutamine synthetase/guanido kinase"/>
    <property type="match status" value="1"/>
</dbReference>
<dbReference type="AlphaFoldDB" id="M0KSU8"/>
<evidence type="ECO:0000313" key="1">
    <source>
        <dbReference type="EMBL" id="EMA23284.1"/>
    </source>
</evidence>
<dbReference type="EMBL" id="AOLW01000012">
    <property type="protein sequence ID" value="EMA23284.1"/>
    <property type="molecule type" value="Genomic_DNA"/>
</dbReference>
<gene>
    <name evidence="1" type="ORF">C442_05461</name>
</gene>
<protein>
    <submittedName>
        <fullName evidence="1">Glutamate--cysteine ligase GCS2</fullName>
    </submittedName>
</protein>
<reference evidence="1 2" key="1">
    <citation type="journal article" date="2014" name="PLoS Genet.">
        <title>Phylogenetically driven sequencing of extremely halophilic archaea reveals strategies for static and dynamic osmo-response.</title>
        <authorList>
            <person name="Becker E.A."/>
            <person name="Seitzer P.M."/>
            <person name="Tritt A."/>
            <person name="Larsen D."/>
            <person name="Krusor M."/>
            <person name="Yao A.I."/>
            <person name="Wu D."/>
            <person name="Madern D."/>
            <person name="Eisen J.A."/>
            <person name="Darling A.E."/>
            <person name="Facciotti M.T."/>
        </authorList>
    </citation>
    <scope>NUCLEOTIDE SEQUENCE [LARGE SCALE GENOMIC DNA]</scope>
    <source>
        <strain evidence="1 2">JCM 13557</strain>
    </source>
</reference>
<keyword evidence="2" id="KW-1185">Reference proteome</keyword>
<keyword evidence="1" id="KW-0436">Ligase</keyword>